<keyword evidence="3" id="KW-1185">Reference proteome</keyword>
<organism evidence="2 3">
    <name type="scientific">Paenibacillus physcomitrellae</name>
    <dbReference type="NCBI Taxonomy" id="1619311"/>
    <lineage>
        <taxon>Bacteria</taxon>
        <taxon>Bacillati</taxon>
        <taxon>Bacillota</taxon>
        <taxon>Bacilli</taxon>
        <taxon>Bacillales</taxon>
        <taxon>Paenibacillaceae</taxon>
        <taxon>Paenibacillus</taxon>
    </lineage>
</organism>
<dbReference type="Proteomes" id="UP000609323">
    <property type="component" value="Unassembled WGS sequence"/>
</dbReference>
<dbReference type="RefSeq" id="WP_174704756.1">
    <property type="nucleotide sequence ID" value="NZ_BMHF01000004.1"/>
</dbReference>
<dbReference type="NCBIfam" id="NF047773">
    <property type="entry name" value="phas_rel_Lepto"/>
    <property type="match status" value="1"/>
</dbReference>
<evidence type="ECO:0000313" key="3">
    <source>
        <dbReference type="Proteomes" id="UP000609323"/>
    </source>
</evidence>
<name>A0ABQ1FZ87_9BACL</name>
<protein>
    <recommendedName>
        <fullName evidence="4">Polyhydroxyalkanoate synthesis regulator phasin</fullName>
    </recommendedName>
</protein>
<feature type="region of interest" description="Disordered" evidence="1">
    <location>
        <begin position="100"/>
        <end position="138"/>
    </location>
</feature>
<evidence type="ECO:0000256" key="1">
    <source>
        <dbReference type="SAM" id="MobiDB-lite"/>
    </source>
</evidence>
<reference evidence="3" key="1">
    <citation type="journal article" date="2019" name="Int. J. Syst. Evol. Microbiol.">
        <title>The Global Catalogue of Microorganisms (GCM) 10K type strain sequencing project: providing services to taxonomists for standard genome sequencing and annotation.</title>
        <authorList>
            <consortium name="The Broad Institute Genomics Platform"/>
            <consortium name="The Broad Institute Genome Sequencing Center for Infectious Disease"/>
            <person name="Wu L."/>
            <person name="Ma J."/>
        </authorList>
    </citation>
    <scope>NUCLEOTIDE SEQUENCE [LARGE SCALE GENOMIC DNA]</scope>
    <source>
        <strain evidence="3">CGMCC 1.15044</strain>
    </source>
</reference>
<evidence type="ECO:0000313" key="2">
    <source>
        <dbReference type="EMBL" id="GGA32155.1"/>
    </source>
</evidence>
<comment type="caution">
    <text evidence="2">The sequence shown here is derived from an EMBL/GenBank/DDBJ whole genome shotgun (WGS) entry which is preliminary data.</text>
</comment>
<sequence length="138" mass="15037">MKDLFNRAVSLGLGVAAQSKEQIEKAVEELVKKGEITRGESSDVVNDLVAKGQEARRNLETMVNERVQKMTGAHHYATKEQVEELLRRIELLEQKVFAQNPGLTGTQAQAPAGDSAEGGASAPVQELADDLQKPDDRL</sequence>
<proteinExistence type="predicted"/>
<evidence type="ECO:0008006" key="4">
    <source>
        <dbReference type="Google" id="ProtNLM"/>
    </source>
</evidence>
<gene>
    <name evidence="2" type="ORF">GCM10010917_16650</name>
</gene>
<dbReference type="EMBL" id="BMHF01000004">
    <property type="protein sequence ID" value="GGA32155.1"/>
    <property type="molecule type" value="Genomic_DNA"/>
</dbReference>
<accession>A0ABQ1FZ87</accession>